<dbReference type="AlphaFoldDB" id="U5DJP9"/>
<evidence type="ECO:0000313" key="2">
    <source>
        <dbReference type="Proteomes" id="UP000016960"/>
    </source>
</evidence>
<gene>
    <name evidence="1" type="ORF">KR51_00014560</name>
</gene>
<sequence>MTVLKQSQMNLRSTRYFAPLDCLLKCPNGLKPLVLDGSPD</sequence>
<dbReference type="InParanoid" id="U5DJP9"/>
<accession>U5DJP9</accession>
<dbReference type="EMBL" id="ASSJ01000036">
    <property type="protein sequence ID" value="ERN41921.1"/>
    <property type="molecule type" value="Genomic_DNA"/>
</dbReference>
<comment type="caution">
    <text evidence="1">The sequence shown here is derived from an EMBL/GenBank/DDBJ whole genome shotgun (WGS) entry which is preliminary data.</text>
</comment>
<dbReference type="Proteomes" id="UP000016960">
    <property type="component" value="Unassembled WGS sequence"/>
</dbReference>
<protein>
    <submittedName>
        <fullName evidence="1">Uncharacterized protein</fullName>
    </submittedName>
</protein>
<organism evidence="1 2">
    <name type="scientific">Rubidibacter lacunae KORDI 51-2</name>
    <dbReference type="NCBI Taxonomy" id="582515"/>
    <lineage>
        <taxon>Bacteria</taxon>
        <taxon>Bacillati</taxon>
        <taxon>Cyanobacteriota</taxon>
        <taxon>Cyanophyceae</taxon>
        <taxon>Oscillatoriophycideae</taxon>
        <taxon>Chroococcales</taxon>
        <taxon>Aphanothecaceae</taxon>
        <taxon>Rubidibacter</taxon>
    </lineage>
</organism>
<reference evidence="1 2" key="1">
    <citation type="submission" date="2013-05" db="EMBL/GenBank/DDBJ databases">
        <title>Draft genome sequence of Rubidibacter lacunae KORDI 51-2.</title>
        <authorList>
            <person name="Choi D.H."/>
            <person name="Noh J.H."/>
            <person name="Kwon K.-K."/>
            <person name="Lee J.-H."/>
            <person name="Ryu J.-Y."/>
        </authorList>
    </citation>
    <scope>NUCLEOTIDE SEQUENCE [LARGE SCALE GENOMIC DNA]</scope>
    <source>
        <strain evidence="1 2">KORDI 51-2</strain>
    </source>
</reference>
<keyword evidence="2" id="KW-1185">Reference proteome</keyword>
<dbReference type="STRING" id="582515.KR51_00014560"/>
<name>U5DJP9_9CHRO</name>
<proteinExistence type="predicted"/>
<evidence type="ECO:0000313" key="1">
    <source>
        <dbReference type="EMBL" id="ERN41921.1"/>
    </source>
</evidence>